<evidence type="ECO:0000313" key="1">
    <source>
        <dbReference type="Proteomes" id="UP000887563"/>
    </source>
</evidence>
<evidence type="ECO:0000313" key="3">
    <source>
        <dbReference type="WBParaSite" id="Minc3s03677g34499"/>
    </source>
</evidence>
<protein>
    <submittedName>
        <fullName evidence="2 3">Uncharacterized protein</fullName>
    </submittedName>
</protein>
<proteinExistence type="predicted"/>
<organism evidence="1 2">
    <name type="scientific">Meloidogyne incognita</name>
    <name type="common">Southern root-knot nematode worm</name>
    <name type="synonym">Oxyuris incognita</name>
    <dbReference type="NCBI Taxonomy" id="6306"/>
    <lineage>
        <taxon>Eukaryota</taxon>
        <taxon>Metazoa</taxon>
        <taxon>Ecdysozoa</taxon>
        <taxon>Nematoda</taxon>
        <taxon>Chromadorea</taxon>
        <taxon>Rhabditida</taxon>
        <taxon>Tylenchina</taxon>
        <taxon>Tylenchomorpha</taxon>
        <taxon>Tylenchoidea</taxon>
        <taxon>Meloidogynidae</taxon>
        <taxon>Meloidogyninae</taxon>
        <taxon>Meloidogyne</taxon>
        <taxon>Meloidogyne incognita group</taxon>
    </lineage>
</organism>
<keyword evidence="1" id="KW-1185">Reference proteome</keyword>
<reference evidence="2 3" key="1">
    <citation type="submission" date="2022-11" db="UniProtKB">
        <authorList>
            <consortium name="WormBaseParasite"/>
        </authorList>
    </citation>
    <scope>IDENTIFICATION</scope>
</reference>
<dbReference type="AlphaFoldDB" id="A0A914LQ77"/>
<dbReference type="WBParaSite" id="Minc3s03677g34501">
    <property type="protein sequence ID" value="Minc3s03677g34501"/>
    <property type="gene ID" value="Minc3s03677g34501"/>
</dbReference>
<dbReference type="WBParaSite" id="Minc3s00704g16340">
    <property type="protein sequence ID" value="Minc3s00704g16340"/>
    <property type="gene ID" value="Minc3s00704g16340"/>
</dbReference>
<name>A0A914LQ77_MELIC</name>
<dbReference type="WBParaSite" id="Minc3s03677g34499">
    <property type="protein sequence ID" value="Minc3s03677g34499"/>
    <property type="gene ID" value="Minc3s03677g34499"/>
</dbReference>
<sequence length="95" mass="11070">MQYKSDASNVIRECRRHLRGMDKRLMEVQGHIRIKDLENVKFRNQHELLQKLERLRLLILGHDSIAFSICRSSIVGVACPNINERILSAFLRIAS</sequence>
<dbReference type="Proteomes" id="UP000887563">
    <property type="component" value="Unplaced"/>
</dbReference>
<accession>A0A914LQ77</accession>
<evidence type="ECO:0000313" key="2">
    <source>
        <dbReference type="WBParaSite" id="Minc3s00704g16340"/>
    </source>
</evidence>